<dbReference type="Gene3D" id="1.10.3210.10">
    <property type="entry name" value="Hypothetical protein af1432"/>
    <property type="match status" value="1"/>
</dbReference>
<accession>A0ABY4ERN9</accession>
<reference evidence="8 9" key="1">
    <citation type="submission" date="2022-04" db="EMBL/GenBank/DDBJ databases">
        <title>Halobacillus sp. isolated from saltern.</title>
        <authorList>
            <person name="Won M."/>
            <person name="Lee C.-M."/>
            <person name="Woen H.-Y."/>
            <person name="Kwon S.-W."/>
        </authorList>
    </citation>
    <scope>NUCLEOTIDE SEQUENCE [LARGE SCALE GENOMIC DNA]</scope>
    <source>
        <strain evidence="8 9">SSBR10-3</strain>
    </source>
</reference>
<evidence type="ECO:0000259" key="7">
    <source>
        <dbReference type="SMART" id="SM00471"/>
    </source>
</evidence>
<dbReference type="NCBIfam" id="TIGR00277">
    <property type="entry name" value="HDIG"/>
    <property type="match status" value="1"/>
</dbReference>
<dbReference type="EC" id="3.6.1.41" evidence="1"/>
<protein>
    <recommendedName>
        <fullName evidence="1">bis(5'-nucleosyl)-tetraphosphatase (symmetrical)</fullName>
        <ecNumber evidence="1">3.6.1.41</ecNumber>
    </recommendedName>
</protein>
<evidence type="ECO:0000256" key="2">
    <source>
        <dbReference type="ARBA" id="ARBA00022723"/>
    </source>
</evidence>
<keyword evidence="2" id="KW-0479">Metal-binding</keyword>
<feature type="domain" description="HD/PDEase" evidence="7">
    <location>
        <begin position="16"/>
        <end position="144"/>
    </location>
</feature>
<proteinExistence type="predicted"/>
<keyword evidence="4 8" id="KW-0378">Hydrolase</keyword>
<dbReference type="InterPro" id="IPR006674">
    <property type="entry name" value="HD_domain"/>
</dbReference>
<name>A0ABY4ERN9_9BACI</name>
<dbReference type="RefSeq" id="WP_244713427.1">
    <property type="nucleotide sequence ID" value="NZ_CP095073.1"/>
</dbReference>
<dbReference type="Pfam" id="PF01966">
    <property type="entry name" value="HD"/>
    <property type="match status" value="1"/>
</dbReference>
<dbReference type="NCBIfam" id="TIGR00488">
    <property type="entry name" value="bis(5'-nucleosyl)-tetraphosphatase (symmetrical) YqeK"/>
    <property type="match status" value="1"/>
</dbReference>
<dbReference type="SUPFAM" id="SSF109604">
    <property type="entry name" value="HD-domain/PDEase-like"/>
    <property type="match status" value="1"/>
</dbReference>
<evidence type="ECO:0000256" key="1">
    <source>
        <dbReference type="ARBA" id="ARBA00012506"/>
    </source>
</evidence>
<dbReference type="InterPro" id="IPR005249">
    <property type="entry name" value="YqeK"/>
</dbReference>
<dbReference type="EMBL" id="CP095073">
    <property type="protein sequence ID" value="UOQ46319.1"/>
    <property type="molecule type" value="Genomic_DNA"/>
</dbReference>
<evidence type="ECO:0000313" key="8">
    <source>
        <dbReference type="EMBL" id="UOQ46319.1"/>
    </source>
</evidence>
<dbReference type="PANTHER" id="PTHR35795">
    <property type="entry name" value="SLR1885 PROTEIN"/>
    <property type="match status" value="1"/>
</dbReference>
<keyword evidence="3" id="KW-0547">Nucleotide-binding</keyword>
<dbReference type="SMART" id="SM00471">
    <property type="entry name" value="HDc"/>
    <property type="match status" value="1"/>
</dbReference>
<sequence length="194" mass="22429">MKLNREDALHFVAPHLKQSRYEHTVRVTDTAMELAKKYGADLEKTELASILHDFAKHKPKDLMKRWIMKDRRLPKDMLSYHHGLWHGPVASVMLEQEIGLSDEDIKSAISCHTTGKKHMSVLDQVVFLADYIEPGREFPGVEEVRELAESSLEQACFAALKNTVQHLILKERTVYPDTIHAYNDFLHRTKEQVK</sequence>
<keyword evidence="9" id="KW-1185">Reference proteome</keyword>
<dbReference type="Proteomes" id="UP000831787">
    <property type="component" value="Chromosome"/>
</dbReference>
<dbReference type="InterPro" id="IPR003607">
    <property type="entry name" value="HD/PDEase_dom"/>
</dbReference>
<dbReference type="InterPro" id="IPR006675">
    <property type="entry name" value="HDIG_dom"/>
</dbReference>
<evidence type="ECO:0000313" key="9">
    <source>
        <dbReference type="Proteomes" id="UP000831787"/>
    </source>
</evidence>
<dbReference type="GO" id="GO:0008803">
    <property type="term" value="F:bis(5'-nucleosyl)-tetraphosphatase (symmetrical) activity"/>
    <property type="evidence" value="ECO:0007669"/>
    <property type="project" value="UniProtKB-EC"/>
</dbReference>
<evidence type="ECO:0000256" key="4">
    <source>
        <dbReference type="ARBA" id="ARBA00022801"/>
    </source>
</evidence>
<evidence type="ECO:0000256" key="6">
    <source>
        <dbReference type="ARBA" id="ARBA00049417"/>
    </source>
</evidence>
<dbReference type="InterPro" id="IPR051094">
    <property type="entry name" value="Diverse_Catalytic_Enzymes"/>
</dbReference>
<gene>
    <name evidence="8" type="primary">yqeK</name>
    <name evidence="8" type="ORF">MUN89_10620</name>
</gene>
<evidence type="ECO:0000256" key="5">
    <source>
        <dbReference type="ARBA" id="ARBA00023004"/>
    </source>
</evidence>
<organism evidence="8 9">
    <name type="scientific">Halobacillus salinarum</name>
    <dbReference type="NCBI Taxonomy" id="2932257"/>
    <lineage>
        <taxon>Bacteria</taxon>
        <taxon>Bacillati</taxon>
        <taxon>Bacillota</taxon>
        <taxon>Bacilli</taxon>
        <taxon>Bacillales</taxon>
        <taxon>Bacillaceae</taxon>
        <taxon>Halobacillus</taxon>
    </lineage>
</organism>
<evidence type="ECO:0000256" key="3">
    <source>
        <dbReference type="ARBA" id="ARBA00022741"/>
    </source>
</evidence>
<keyword evidence="5" id="KW-0408">Iron</keyword>
<dbReference type="PANTHER" id="PTHR35795:SF1">
    <property type="entry name" value="BIS(5'-NUCLEOSYL)-TETRAPHOSPHATASE, SYMMETRICAL"/>
    <property type="match status" value="1"/>
</dbReference>
<dbReference type="CDD" id="cd00077">
    <property type="entry name" value="HDc"/>
    <property type="match status" value="1"/>
</dbReference>
<comment type="catalytic activity">
    <reaction evidence="6">
        <text>P(1),P(4)-bis(5'-adenosyl) tetraphosphate + H2O = 2 ADP + 2 H(+)</text>
        <dbReference type="Rhea" id="RHEA:24252"/>
        <dbReference type="ChEBI" id="CHEBI:15377"/>
        <dbReference type="ChEBI" id="CHEBI:15378"/>
        <dbReference type="ChEBI" id="CHEBI:58141"/>
        <dbReference type="ChEBI" id="CHEBI:456216"/>
        <dbReference type="EC" id="3.6.1.41"/>
    </reaction>
</comment>